<comment type="caution">
    <text evidence="1">The sequence shown here is derived from an EMBL/GenBank/DDBJ whole genome shotgun (WGS) entry which is preliminary data.</text>
</comment>
<gene>
    <name evidence="1" type="ORF">BDR25DRAFT_315154</name>
</gene>
<evidence type="ECO:0000313" key="1">
    <source>
        <dbReference type="EMBL" id="KAF2469536.1"/>
    </source>
</evidence>
<proteinExistence type="predicted"/>
<name>A0ACB6QTP4_9PLEO</name>
<keyword evidence="2" id="KW-1185">Reference proteome</keyword>
<protein>
    <submittedName>
        <fullName evidence="1">Uncharacterized protein</fullName>
    </submittedName>
</protein>
<organism evidence="1 2">
    <name type="scientific">Lindgomyces ingoldianus</name>
    <dbReference type="NCBI Taxonomy" id="673940"/>
    <lineage>
        <taxon>Eukaryota</taxon>
        <taxon>Fungi</taxon>
        <taxon>Dikarya</taxon>
        <taxon>Ascomycota</taxon>
        <taxon>Pezizomycotina</taxon>
        <taxon>Dothideomycetes</taxon>
        <taxon>Pleosporomycetidae</taxon>
        <taxon>Pleosporales</taxon>
        <taxon>Lindgomycetaceae</taxon>
        <taxon>Lindgomyces</taxon>
    </lineage>
</organism>
<sequence length="133" mass="15501">MRPGIIKRTVRLTNSYGPLEALPLASGQLSDSRSQRAHESLWRSVFRDETWLQLALDKFGVNPVLVGPDLYKYFDEPKEEYQNGYMVLLSGDLEDELRWERATFFYSLKKHKYDKATKEISFNVNCGITLLDY</sequence>
<evidence type="ECO:0000313" key="2">
    <source>
        <dbReference type="Proteomes" id="UP000799755"/>
    </source>
</evidence>
<dbReference type="EMBL" id="MU003511">
    <property type="protein sequence ID" value="KAF2469536.1"/>
    <property type="molecule type" value="Genomic_DNA"/>
</dbReference>
<reference evidence="1" key="1">
    <citation type="journal article" date="2020" name="Stud. Mycol.">
        <title>101 Dothideomycetes genomes: a test case for predicting lifestyles and emergence of pathogens.</title>
        <authorList>
            <person name="Haridas S."/>
            <person name="Albert R."/>
            <person name="Binder M."/>
            <person name="Bloem J."/>
            <person name="Labutti K."/>
            <person name="Salamov A."/>
            <person name="Andreopoulos B."/>
            <person name="Baker S."/>
            <person name="Barry K."/>
            <person name="Bills G."/>
            <person name="Bluhm B."/>
            <person name="Cannon C."/>
            <person name="Castanera R."/>
            <person name="Culley D."/>
            <person name="Daum C."/>
            <person name="Ezra D."/>
            <person name="Gonzalez J."/>
            <person name="Henrissat B."/>
            <person name="Kuo A."/>
            <person name="Liang C."/>
            <person name="Lipzen A."/>
            <person name="Lutzoni F."/>
            <person name="Magnuson J."/>
            <person name="Mondo S."/>
            <person name="Nolan M."/>
            <person name="Ohm R."/>
            <person name="Pangilinan J."/>
            <person name="Park H.-J."/>
            <person name="Ramirez L."/>
            <person name="Alfaro M."/>
            <person name="Sun H."/>
            <person name="Tritt A."/>
            <person name="Yoshinaga Y."/>
            <person name="Zwiers L.-H."/>
            <person name="Turgeon B."/>
            <person name="Goodwin S."/>
            <person name="Spatafora J."/>
            <person name="Crous P."/>
            <person name="Grigoriev I."/>
        </authorList>
    </citation>
    <scope>NUCLEOTIDE SEQUENCE</scope>
    <source>
        <strain evidence="1">ATCC 200398</strain>
    </source>
</reference>
<accession>A0ACB6QTP4</accession>
<dbReference type="Proteomes" id="UP000799755">
    <property type="component" value="Unassembled WGS sequence"/>
</dbReference>